<reference evidence="1 2" key="1">
    <citation type="submission" date="2013-03" db="EMBL/GenBank/DDBJ databases">
        <title>Salinisphaera hydrothermalis C41B8 Genome Sequencing.</title>
        <authorList>
            <person name="Li C."/>
            <person name="Lai Q."/>
            <person name="Shao Z."/>
        </authorList>
    </citation>
    <scope>NUCLEOTIDE SEQUENCE [LARGE SCALE GENOMIC DNA]</scope>
    <source>
        <strain evidence="1 2">C41B8</strain>
    </source>
</reference>
<dbReference type="PROSITE" id="PS51257">
    <property type="entry name" value="PROKAR_LIPOPROTEIN"/>
    <property type="match status" value="1"/>
</dbReference>
<dbReference type="STRING" id="1304275.C41B8_05338"/>
<dbReference type="AlphaFoldDB" id="A0A084INL5"/>
<evidence type="ECO:0000313" key="2">
    <source>
        <dbReference type="Proteomes" id="UP000028302"/>
    </source>
</evidence>
<comment type="caution">
    <text evidence="1">The sequence shown here is derived from an EMBL/GenBank/DDBJ whole genome shotgun (WGS) entry which is preliminary data.</text>
</comment>
<proteinExistence type="predicted"/>
<protein>
    <recommendedName>
        <fullName evidence="3">Lipoprotein</fullName>
    </recommendedName>
</protein>
<accession>A0A084INL5</accession>
<evidence type="ECO:0008006" key="3">
    <source>
        <dbReference type="Google" id="ProtNLM"/>
    </source>
</evidence>
<sequence length="118" mass="12977">MKQAIAAALIVILAGCATPNCRQPKPVNGSALFNQGYESGRHDALSDLRHDMRVRLSAADLSHCDTRASSLPSRGAISSDTWWKSRGRNLWTLDQCDQKNEGKRSKLILMSRAIQGAR</sequence>
<evidence type="ECO:0000313" key="1">
    <source>
        <dbReference type="EMBL" id="KEZ78299.1"/>
    </source>
</evidence>
<name>A0A084INL5_SALHC</name>
<dbReference type="EMBL" id="APNK01000005">
    <property type="protein sequence ID" value="KEZ78299.1"/>
    <property type="molecule type" value="Genomic_DNA"/>
</dbReference>
<keyword evidence="2" id="KW-1185">Reference proteome</keyword>
<dbReference type="Proteomes" id="UP000028302">
    <property type="component" value="Unassembled WGS sequence"/>
</dbReference>
<organism evidence="1 2">
    <name type="scientific">Salinisphaera hydrothermalis (strain C41B8)</name>
    <dbReference type="NCBI Taxonomy" id="1304275"/>
    <lineage>
        <taxon>Bacteria</taxon>
        <taxon>Pseudomonadati</taxon>
        <taxon>Pseudomonadota</taxon>
        <taxon>Gammaproteobacteria</taxon>
        <taxon>Salinisphaerales</taxon>
        <taxon>Salinisphaeraceae</taxon>
        <taxon>Salinisphaera</taxon>
    </lineage>
</organism>
<gene>
    <name evidence="1" type="ORF">C41B8_05338</name>
</gene>